<feature type="non-terminal residue" evidence="3">
    <location>
        <position position="255"/>
    </location>
</feature>
<comment type="caution">
    <text evidence="3">The sequence shown here is derived from an EMBL/GenBank/DDBJ whole genome shotgun (WGS) entry which is preliminary data.</text>
</comment>
<gene>
    <name evidence="3" type="ORF">S01H1_26397</name>
</gene>
<dbReference type="Pfam" id="PF05226">
    <property type="entry name" value="CHASE2"/>
    <property type="match status" value="1"/>
</dbReference>
<dbReference type="EMBL" id="BARS01015998">
    <property type="protein sequence ID" value="GAF96667.1"/>
    <property type="molecule type" value="Genomic_DNA"/>
</dbReference>
<feature type="domain" description="CHASE2" evidence="2">
    <location>
        <begin position="3"/>
        <end position="130"/>
    </location>
</feature>
<keyword evidence="1" id="KW-0472">Membrane</keyword>
<keyword evidence="1" id="KW-1133">Transmembrane helix</keyword>
<evidence type="ECO:0000313" key="3">
    <source>
        <dbReference type="EMBL" id="GAF96667.1"/>
    </source>
</evidence>
<evidence type="ECO:0000259" key="2">
    <source>
        <dbReference type="Pfam" id="PF05226"/>
    </source>
</evidence>
<dbReference type="AlphaFoldDB" id="X0U8H7"/>
<keyword evidence="1" id="KW-0812">Transmembrane</keyword>
<reference evidence="3" key="1">
    <citation type="journal article" date="2014" name="Front. Microbiol.">
        <title>High frequency of phylogenetically diverse reductive dehalogenase-homologous genes in deep subseafloor sedimentary metagenomes.</title>
        <authorList>
            <person name="Kawai M."/>
            <person name="Futagami T."/>
            <person name="Toyoda A."/>
            <person name="Takaki Y."/>
            <person name="Nishi S."/>
            <person name="Hori S."/>
            <person name="Arai W."/>
            <person name="Tsubouchi T."/>
            <person name="Morono Y."/>
            <person name="Uchiyama I."/>
            <person name="Ito T."/>
            <person name="Fujiyama A."/>
            <person name="Inagaki F."/>
            <person name="Takami H."/>
        </authorList>
    </citation>
    <scope>NUCLEOTIDE SEQUENCE</scope>
    <source>
        <strain evidence="3">Expedition CK06-06</strain>
    </source>
</reference>
<organism evidence="3">
    <name type="scientific">marine sediment metagenome</name>
    <dbReference type="NCBI Taxonomy" id="412755"/>
    <lineage>
        <taxon>unclassified sequences</taxon>
        <taxon>metagenomes</taxon>
        <taxon>ecological metagenomes</taxon>
    </lineage>
</organism>
<name>X0U8H7_9ZZZZ</name>
<sequence length="255" mass="29236">MPLRLVLDYINKHPEQVMIKGSGIKIGEQIIPTSNGEMFIKFKGGRRSFPYYSFIDILNVKKVPAVFDDKIVLIGFTAKGSAVVNTPVDPSMPRIEFMANVIEDLLHGRFLKRSNMMLYLEAFILVLFGIASSFFQSRFSYLNRTGIIAGLIFLVFLTSATFFIAFDIWFKSIYILLSLVTIYIVIMGKDFLFIRTTGLSEEAIETNRMLGISLQSQGLLDLSFEKFRKCPLDDELRDIIYNLGLDYERKRMINK</sequence>
<feature type="transmembrane region" description="Helical" evidence="1">
    <location>
        <begin position="147"/>
        <end position="166"/>
    </location>
</feature>
<feature type="transmembrane region" description="Helical" evidence="1">
    <location>
        <begin position="116"/>
        <end position="135"/>
    </location>
</feature>
<feature type="transmembrane region" description="Helical" evidence="1">
    <location>
        <begin position="173"/>
        <end position="194"/>
    </location>
</feature>
<proteinExistence type="predicted"/>
<evidence type="ECO:0000256" key="1">
    <source>
        <dbReference type="SAM" id="Phobius"/>
    </source>
</evidence>
<protein>
    <recommendedName>
        <fullName evidence="2">CHASE2 domain-containing protein</fullName>
    </recommendedName>
</protein>
<dbReference type="InterPro" id="IPR007890">
    <property type="entry name" value="CHASE2"/>
</dbReference>
<accession>X0U8H7</accession>